<evidence type="ECO:0000259" key="6">
    <source>
        <dbReference type="Pfam" id="PF01368"/>
    </source>
</evidence>
<dbReference type="Pfam" id="PF02272">
    <property type="entry name" value="DHHA1"/>
    <property type="match status" value="1"/>
</dbReference>
<comment type="caution">
    <text evidence="9">The sequence shown here is derived from an EMBL/GenBank/DDBJ whole genome shotgun (WGS) entry which is preliminary data.</text>
</comment>
<evidence type="ECO:0000256" key="2">
    <source>
        <dbReference type="ARBA" id="ARBA00019841"/>
    </source>
</evidence>
<keyword evidence="3" id="KW-0540">Nuclease</keyword>
<reference evidence="9" key="1">
    <citation type="journal article" date="2021" name="PeerJ">
        <title>Extensive microbial diversity within the chicken gut microbiome revealed by metagenomics and culture.</title>
        <authorList>
            <person name="Gilroy R."/>
            <person name="Ravi A."/>
            <person name="Getino M."/>
            <person name="Pursley I."/>
            <person name="Horton D.L."/>
            <person name="Alikhan N.F."/>
            <person name="Baker D."/>
            <person name="Gharbi K."/>
            <person name="Hall N."/>
            <person name="Watson M."/>
            <person name="Adriaenssens E.M."/>
            <person name="Foster-Nyarko E."/>
            <person name="Jarju S."/>
            <person name="Secka A."/>
            <person name="Antonio M."/>
            <person name="Oren A."/>
            <person name="Chaudhuri R.R."/>
            <person name="La Ragione R."/>
            <person name="Hildebrand F."/>
            <person name="Pallen M.J."/>
        </authorList>
    </citation>
    <scope>NUCLEOTIDE SEQUENCE</scope>
    <source>
        <strain evidence="9">ChiW4-1371</strain>
    </source>
</reference>
<evidence type="ECO:0000256" key="5">
    <source>
        <dbReference type="ARBA" id="ARBA00022839"/>
    </source>
</evidence>
<dbReference type="GO" id="GO:0008409">
    <property type="term" value="F:5'-3' exonuclease activity"/>
    <property type="evidence" value="ECO:0007669"/>
    <property type="project" value="InterPro"/>
</dbReference>
<feature type="domain" description="DDH" evidence="6">
    <location>
        <begin position="86"/>
        <end position="243"/>
    </location>
</feature>
<reference evidence="9" key="2">
    <citation type="submission" date="2021-04" db="EMBL/GenBank/DDBJ databases">
        <authorList>
            <person name="Gilroy R."/>
        </authorList>
    </citation>
    <scope>NUCLEOTIDE SEQUENCE</scope>
    <source>
        <strain evidence="9">ChiW4-1371</strain>
    </source>
</reference>
<dbReference type="Pfam" id="PF01368">
    <property type="entry name" value="DHH"/>
    <property type="match status" value="1"/>
</dbReference>
<evidence type="ECO:0000259" key="7">
    <source>
        <dbReference type="Pfam" id="PF02272"/>
    </source>
</evidence>
<evidence type="ECO:0000256" key="4">
    <source>
        <dbReference type="ARBA" id="ARBA00022801"/>
    </source>
</evidence>
<dbReference type="InterPro" id="IPR003156">
    <property type="entry name" value="DHHA1_dom"/>
</dbReference>
<dbReference type="InterPro" id="IPR041122">
    <property type="entry name" value="RecJ_OB"/>
</dbReference>
<protein>
    <recommendedName>
        <fullName evidence="2">Single-stranded-DNA-specific exonuclease RecJ</fullName>
    </recommendedName>
</protein>
<dbReference type="GO" id="GO:0006281">
    <property type="term" value="P:DNA repair"/>
    <property type="evidence" value="ECO:0007669"/>
    <property type="project" value="InterPro"/>
</dbReference>
<keyword evidence="4" id="KW-0378">Hydrolase</keyword>
<evidence type="ECO:0000256" key="3">
    <source>
        <dbReference type="ARBA" id="ARBA00022722"/>
    </source>
</evidence>
<dbReference type="Proteomes" id="UP000824176">
    <property type="component" value="Unassembled WGS sequence"/>
</dbReference>
<feature type="domain" description="RecJ OB" evidence="8">
    <location>
        <begin position="473"/>
        <end position="580"/>
    </location>
</feature>
<dbReference type="GO" id="GO:0003676">
    <property type="term" value="F:nucleic acid binding"/>
    <property type="evidence" value="ECO:0007669"/>
    <property type="project" value="InterPro"/>
</dbReference>
<evidence type="ECO:0000256" key="1">
    <source>
        <dbReference type="ARBA" id="ARBA00005915"/>
    </source>
</evidence>
<dbReference type="Gene3D" id="3.10.310.30">
    <property type="match status" value="1"/>
</dbReference>
<dbReference type="Gene3D" id="3.90.1640.30">
    <property type="match status" value="1"/>
</dbReference>
<dbReference type="InterPro" id="IPR051673">
    <property type="entry name" value="SSDNA_exonuclease_RecJ"/>
</dbReference>
<dbReference type="EMBL" id="DXAQ01000035">
    <property type="protein sequence ID" value="HIZ88789.1"/>
    <property type="molecule type" value="Genomic_DNA"/>
</dbReference>
<gene>
    <name evidence="9" type="primary">recJ</name>
    <name evidence="9" type="ORF">H9804_02495</name>
</gene>
<dbReference type="AlphaFoldDB" id="A0A9D2K9Z5"/>
<dbReference type="InterPro" id="IPR038763">
    <property type="entry name" value="DHH_sf"/>
</dbReference>
<dbReference type="PANTHER" id="PTHR30255">
    <property type="entry name" value="SINGLE-STRANDED-DNA-SPECIFIC EXONUCLEASE RECJ"/>
    <property type="match status" value="1"/>
</dbReference>
<proteinExistence type="inferred from homology"/>
<evidence type="ECO:0000313" key="9">
    <source>
        <dbReference type="EMBL" id="HIZ88789.1"/>
    </source>
</evidence>
<dbReference type="GO" id="GO:0006310">
    <property type="term" value="P:DNA recombination"/>
    <property type="evidence" value="ECO:0007669"/>
    <property type="project" value="InterPro"/>
</dbReference>
<dbReference type="Pfam" id="PF17768">
    <property type="entry name" value="RecJ_OB"/>
    <property type="match status" value="1"/>
</dbReference>
<keyword evidence="5 9" id="KW-0269">Exonuclease</keyword>
<comment type="similarity">
    <text evidence="1">Belongs to the RecJ family.</text>
</comment>
<dbReference type="NCBIfam" id="TIGR00644">
    <property type="entry name" value="recJ"/>
    <property type="match status" value="1"/>
</dbReference>
<feature type="domain" description="DHHA1" evidence="7">
    <location>
        <begin position="368"/>
        <end position="459"/>
    </location>
</feature>
<dbReference type="PANTHER" id="PTHR30255:SF2">
    <property type="entry name" value="SINGLE-STRANDED-DNA-SPECIFIC EXONUCLEASE RECJ"/>
    <property type="match status" value="1"/>
</dbReference>
<name>A0A9D2K9Z5_9BACT</name>
<evidence type="ECO:0000259" key="8">
    <source>
        <dbReference type="Pfam" id="PF17768"/>
    </source>
</evidence>
<sequence length="585" mass="66651">MDNNFKSIKYKWIYTPVNKNMLEETAARHNMPKPVAELMLKKGISSPEEIEDFFNGSLKSLRNPFELSDMEKAAERIAKAVMDHESICIYGDYDVDGVTATALMYIFLMQCGANVSYYIPNRLEEGYGLNKDAIREIAARKTNLIITVDCGISAAEEVLEASMQGMDIIITDHHQPSKELPVAAYAIINPMREDDTYPNKTLAGVGVAFKTVMAVRFVLKKYDYFKKEVPNIRNLLDIVTLGTIADVMPLVDENRIFVRHGLELMSGDNVRIGIDELKKTVESLSAAKKMKTSNIGFQLAPRINAMGRMASSDKSLKLLVTQNRNEARQLALELDNENKYRQMIERDILQQTYDLIEKNRYAENMAGLVVASDNWHPGVIGIVASRVVDKYFKPTVILTEDNGVYKGSARSIPGFHLYDGLNSLSDILLSFGGHKYAAGVKLEKKNLEEFRERFNEVVKSTLKEDDFIPEINIDAEIDSKDITNEIMQWLEKLEPYGQGNKEPVFYMKNVLKYQMESFVGKDFNHLKCFFEKNGLIFDAIGFNMKEYKQLMSENEQFDILFSLVHNTWKNTKTIQLNLKDIKKAE</sequence>
<accession>A0A9D2K9Z5</accession>
<organism evidence="9 10">
    <name type="scientific">Candidatus Mucispirillum faecigallinarum</name>
    <dbReference type="NCBI Taxonomy" id="2838699"/>
    <lineage>
        <taxon>Bacteria</taxon>
        <taxon>Pseudomonadati</taxon>
        <taxon>Deferribacterota</taxon>
        <taxon>Deferribacteres</taxon>
        <taxon>Deferribacterales</taxon>
        <taxon>Mucispirillaceae</taxon>
        <taxon>Mucispirillum</taxon>
    </lineage>
</organism>
<dbReference type="InterPro" id="IPR004610">
    <property type="entry name" value="RecJ"/>
</dbReference>
<dbReference type="SUPFAM" id="SSF64182">
    <property type="entry name" value="DHH phosphoesterases"/>
    <property type="match status" value="1"/>
</dbReference>
<dbReference type="InterPro" id="IPR001667">
    <property type="entry name" value="DDH_dom"/>
</dbReference>
<evidence type="ECO:0000313" key="10">
    <source>
        <dbReference type="Proteomes" id="UP000824176"/>
    </source>
</evidence>